<dbReference type="EMBL" id="LAVV01008933">
    <property type="protein sequence ID" value="KNZ51610.1"/>
    <property type="molecule type" value="Genomic_DNA"/>
</dbReference>
<evidence type="ECO:0000313" key="1">
    <source>
        <dbReference type="EMBL" id="KNZ51610.1"/>
    </source>
</evidence>
<dbReference type="OrthoDB" id="2499550at2759"/>
<evidence type="ECO:0000313" key="2">
    <source>
        <dbReference type="Proteomes" id="UP000037035"/>
    </source>
</evidence>
<gene>
    <name evidence="1" type="ORF">VP01_3889g1</name>
</gene>
<comment type="caution">
    <text evidence="1">The sequence shown here is derived from an EMBL/GenBank/DDBJ whole genome shotgun (WGS) entry which is preliminary data.</text>
</comment>
<accession>A0A0L6UUR7</accession>
<dbReference type="AlphaFoldDB" id="A0A0L6UUR7"/>
<dbReference type="Proteomes" id="UP000037035">
    <property type="component" value="Unassembled WGS sequence"/>
</dbReference>
<dbReference type="VEuPathDB" id="FungiDB:VP01_3889g1"/>
<protein>
    <submittedName>
        <fullName evidence="1">Uncharacterized protein</fullName>
    </submittedName>
</protein>
<organism evidence="1 2">
    <name type="scientific">Puccinia sorghi</name>
    <dbReference type="NCBI Taxonomy" id="27349"/>
    <lineage>
        <taxon>Eukaryota</taxon>
        <taxon>Fungi</taxon>
        <taxon>Dikarya</taxon>
        <taxon>Basidiomycota</taxon>
        <taxon>Pucciniomycotina</taxon>
        <taxon>Pucciniomycetes</taxon>
        <taxon>Pucciniales</taxon>
        <taxon>Pucciniaceae</taxon>
        <taxon>Puccinia</taxon>
    </lineage>
</organism>
<keyword evidence="2" id="KW-1185">Reference proteome</keyword>
<name>A0A0L6UUR7_9BASI</name>
<reference evidence="1 2" key="1">
    <citation type="submission" date="2015-08" db="EMBL/GenBank/DDBJ databases">
        <title>Next Generation Sequencing and Analysis of the Genome of Puccinia sorghi L Schw, the Causal Agent of Maize Common Rust.</title>
        <authorList>
            <person name="Rochi L."/>
            <person name="Burguener G."/>
            <person name="Darino M."/>
            <person name="Turjanski A."/>
            <person name="Kreff E."/>
            <person name="Dieguez M.J."/>
            <person name="Sacco F."/>
        </authorList>
    </citation>
    <scope>NUCLEOTIDE SEQUENCE [LARGE SCALE GENOMIC DNA]</scope>
    <source>
        <strain evidence="1 2">RO10H11247</strain>
    </source>
</reference>
<sequence length="132" mass="15164">MGLAVNRILNPAKSLFLDFDCFLSCFLNQPIHFIDYKRLAWPVESKKRVSSFGVARIIISAPTPLKLQASQLSPTFRTWLIDFVESRLKLDESAESLGYSFDLVIPEEGSSFEHDQEIYPDNVSHQEYCQNF</sequence>
<proteinExistence type="predicted"/>